<evidence type="ECO:0000313" key="1">
    <source>
        <dbReference type="EMBL" id="MCW8335797.1"/>
    </source>
</evidence>
<dbReference type="Proteomes" id="UP001155586">
    <property type="component" value="Unassembled WGS sequence"/>
</dbReference>
<dbReference type="PROSITE" id="PS51257">
    <property type="entry name" value="PROKAR_LIPOPROTEIN"/>
    <property type="match status" value="1"/>
</dbReference>
<comment type="caution">
    <text evidence="1">The sequence shown here is derived from an EMBL/GenBank/DDBJ whole genome shotgun (WGS) entry which is preliminary data.</text>
</comment>
<keyword evidence="2" id="KW-1185">Reference proteome</keyword>
<sequence length="123" mass="14179">MVKGFIFAVLVLMLQGCEREKLERIADADTYEFSGLYTNQYNQDTLTFKDGYVSFETRGVLVSRSYRVDDGHVLIKFANNSKEKREDLVMRIHGNGELLTCSACAKYNMMNIWVKELYLSESP</sequence>
<dbReference type="EMBL" id="JAKRRX010000143">
    <property type="protein sequence ID" value="MCW8335797.1"/>
    <property type="molecule type" value="Genomic_DNA"/>
</dbReference>
<organism evidence="1 2">
    <name type="scientific">Vibrio paucivorans</name>
    <dbReference type="NCBI Taxonomy" id="2829489"/>
    <lineage>
        <taxon>Bacteria</taxon>
        <taxon>Pseudomonadati</taxon>
        <taxon>Pseudomonadota</taxon>
        <taxon>Gammaproteobacteria</taxon>
        <taxon>Vibrionales</taxon>
        <taxon>Vibrionaceae</taxon>
        <taxon>Vibrio</taxon>
    </lineage>
</organism>
<dbReference type="AlphaFoldDB" id="A0A9X3CH94"/>
<evidence type="ECO:0008006" key="3">
    <source>
        <dbReference type="Google" id="ProtNLM"/>
    </source>
</evidence>
<name>A0A9X3CH94_9VIBR</name>
<protein>
    <recommendedName>
        <fullName evidence="3">Lipoprotein</fullName>
    </recommendedName>
</protein>
<reference evidence="1" key="1">
    <citation type="submission" date="2022-02" db="EMBL/GenBank/DDBJ databases">
        <title>Vibrio sp. nov., a new bacterium isolated from Bohai sea, China.</title>
        <authorList>
            <person name="Yuan Y."/>
        </authorList>
    </citation>
    <scope>NUCLEOTIDE SEQUENCE</scope>
    <source>
        <strain evidence="1">DBSS07</strain>
    </source>
</reference>
<evidence type="ECO:0000313" key="2">
    <source>
        <dbReference type="Proteomes" id="UP001155586"/>
    </source>
</evidence>
<accession>A0A9X3CH94</accession>
<proteinExistence type="predicted"/>
<gene>
    <name evidence="1" type="ORF">MD483_18460</name>
</gene>
<dbReference type="RefSeq" id="WP_265688878.1">
    <property type="nucleotide sequence ID" value="NZ_JAKRRX010000143.1"/>
</dbReference>